<keyword evidence="1" id="KW-0472">Membrane</keyword>
<gene>
    <name evidence="2" type="ORF">DILT_LOCUS17021</name>
</gene>
<feature type="transmembrane region" description="Helical" evidence="1">
    <location>
        <begin position="48"/>
        <end position="70"/>
    </location>
</feature>
<keyword evidence="3" id="KW-1185">Reference proteome</keyword>
<dbReference type="OrthoDB" id="410267at2759"/>
<evidence type="ECO:0000313" key="2">
    <source>
        <dbReference type="EMBL" id="VDN36404.1"/>
    </source>
</evidence>
<reference evidence="2 3" key="1">
    <citation type="submission" date="2018-11" db="EMBL/GenBank/DDBJ databases">
        <authorList>
            <consortium name="Pathogen Informatics"/>
        </authorList>
    </citation>
    <scope>NUCLEOTIDE SEQUENCE [LARGE SCALE GENOMIC DNA]</scope>
</reference>
<dbReference type="AlphaFoldDB" id="A0A3P7N291"/>
<dbReference type="InterPro" id="IPR036259">
    <property type="entry name" value="MFS_trans_sf"/>
</dbReference>
<keyword evidence="1" id="KW-1133">Transmembrane helix</keyword>
<accession>A0A3P7N291</accession>
<dbReference type="Proteomes" id="UP000281553">
    <property type="component" value="Unassembled WGS sequence"/>
</dbReference>
<evidence type="ECO:0000256" key="1">
    <source>
        <dbReference type="SAM" id="Phobius"/>
    </source>
</evidence>
<proteinExistence type="predicted"/>
<keyword evidence="1" id="KW-0812">Transmembrane</keyword>
<dbReference type="Gene3D" id="1.20.1250.20">
    <property type="entry name" value="MFS general substrate transporter like domains"/>
    <property type="match status" value="1"/>
</dbReference>
<evidence type="ECO:0008006" key="4">
    <source>
        <dbReference type="Google" id="ProtNLM"/>
    </source>
</evidence>
<dbReference type="EMBL" id="UYRU01088831">
    <property type="protein sequence ID" value="VDN36404.1"/>
    <property type="molecule type" value="Genomic_DNA"/>
</dbReference>
<sequence length="86" mass="9567">MEMKTLIWGILSVIGAVLIHLSFGYFYTIGNMNPYLIAYMKVSKSQSVWFNSVSFAMQAVSMPVGGILVLKIGFRPVTIMGMILSR</sequence>
<protein>
    <recommendedName>
        <fullName evidence="4">Major facilitator superfamily (MFS) profile domain-containing protein</fullName>
    </recommendedName>
</protein>
<organism evidence="2 3">
    <name type="scientific">Dibothriocephalus latus</name>
    <name type="common">Fish tapeworm</name>
    <name type="synonym">Diphyllobothrium latum</name>
    <dbReference type="NCBI Taxonomy" id="60516"/>
    <lineage>
        <taxon>Eukaryota</taxon>
        <taxon>Metazoa</taxon>
        <taxon>Spiralia</taxon>
        <taxon>Lophotrochozoa</taxon>
        <taxon>Platyhelminthes</taxon>
        <taxon>Cestoda</taxon>
        <taxon>Eucestoda</taxon>
        <taxon>Diphyllobothriidea</taxon>
        <taxon>Diphyllobothriidae</taxon>
        <taxon>Dibothriocephalus</taxon>
    </lineage>
</organism>
<dbReference type="SUPFAM" id="SSF103473">
    <property type="entry name" value="MFS general substrate transporter"/>
    <property type="match status" value="1"/>
</dbReference>
<evidence type="ECO:0000313" key="3">
    <source>
        <dbReference type="Proteomes" id="UP000281553"/>
    </source>
</evidence>
<name>A0A3P7N291_DIBLA</name>
<feature type="transmembrane region" description="Helical" evidence="1">
    <location>
        <begin position="7"/>
        <end position="28"/>
    </location>
</feature>